<organism evidence="3 4">
    <name type="scientific">Sulfitobacter albidus</name>
    <dbReference type="NCBI Taxonomy" id="2829501"/>
    <lineage>
        <taxon>Bacteria</taxon>
        <taxon>Pseudomonadati</taxon>
        <taxon>Pseudomonadota</taxon>
        <taxon>Alphaproteobacteria</taxon>
        <taxon>Rhodobacterales</taxon>
        <taxon>Roseobacteraceae</taxon>
        <taxon>Sulfitobacter</taxon>
    </lineage>
</organism>
<evidence type="ECO:0000259" key="2">
    <source>
        <dbReference type="Pfam" id="PF01551"/>
    </source>
</evidence>
<feature type="chain" id="PRO_5037306973" evidence="1">
    <location>
        <begin position="22"/>
        <end position="322"/>
    </location>
</feature>
<dbReference type="PANTHER" id="PTHR21666">
    <property type="entry name" value="PEPTIDASE-RELATED"/>
    <property type="match status" value="1"/>
</dbReference>
<sequence>MRLTRPAGWVFCVLVGGAAQAQELTLVTPIDCDLNGPCHIQQYVDHDAGAGASDFRCNAQTYDGHKGTDFALPTTAMIDDGIDVLAAAGGTVRGLRDGMPDSGLSTATEAEIAGRECGNGVVLTHPGGWETQYCHLRAGSITVTRGQRVAAGEVLGEVGMSGSAEFAHLHLSVRRDGAVVDPYDPDGVITCGAPSTQTLWADPPATRPGGIIAMGTAAGVPEFADIKRGVVPPAQPGSAAMVIWSYLFGTREGDVLYLSLTGPEGFKADRRILLDRTQAQSFRAIGKRLRADRWPAGDYVGVAELRRGGDVIERREITRTLP</sequence>
<feature type="signal peptide" evidence="1">
    <location>
        <begin position="1"/>
        <end position="21"/>
    </location>
</feature>
<evidence type="ECO:0000313" key="4">
    <source>
        <dbReference type="Proteomes" id="UP000683291"/>
    </source>
</evidence>
<feature type="domain" description="M23ase beta-sheet core" evidence="2">
    <location>
        <begin position="64"/>
        <end position="182"/>
    </location>
</feature>
<keyword evidence="1" id="KW-0732">Signal</keyword>
<evidence type="ECO:0000256" key="1">
    <source>
        <dbReference type="SAM" id="SignalP"/>
    </source>
</evidence>
<name>A0A975PLU5_9RHOB</name>
<evidence type="ECO:0000313" key="3">
    <source>
        <dbReference type="EMBL" id="QUJ75545.1"/>
    </source>
</evidence>
<dbReference type="InterPro" id="IPR011055">
    <property type="entry name" value="Dup_hybrid_motif"/>
</dbReference>
<keyword evidence="4" id="KW-1185">Reference proteome</keyword>
<dbReference type="EMBL" id="CP073581">
    <property type="protein sequence ID" value="QUJ75545.1"/>
    <property type="molecule type" value="Genomic_DNA"/>
</dbReference>
<dbReference type="GO" id="GO:0004222">
    <property type="term" value="F:metalloendopeptidase activity"/>
    <property type="evidence" value="ECO:0007669"/>
    <property type="project" value="TreeGrafter"/>
</dbReference>
<dbReference type="PANTHER" id="PTHR21666:SF270">
    <property type="entry name" value="MUREIN HYDROLASE ACTIVATOR ENVC"/>
    <property type="match status" value="1"/>
</dbReference>
<reference evidence="3" key="1">
    <citation type="submission" date="2021-04" db="EMBL/GenBank/DDBJ databases">
        <title>Complete genome sequence for Sulfitobacter sp. strain JK7-1.</title>
        <authorList>
            <person name="Park S.-J."/>
        </authorList>
    </citation>
    <scope>NUCLEOTIDE SEQUENCE</scope>
    <source>
        <strain evidence="3">JK7-1</strain>
    </source>
</reference>
<dbReference type="KEGG" id="sual:KDD17_11295"/>
<dbReference type="SUPFAM" id="SSF51261">
    <property type="entry name" value="Duplicated hybrid motif"/>
    <property type="match status" value="1"/>
</dbReference>
<protein>
    <submittedName>
        <fullName evidence="3">M23 family metallopeptidase</fullName>
    </submittedName>
</protein>
<dbReference type="AlphaFoldDB" id="A0A975PLU5"/>
<accession>A0A975PLU5</accession>
<dbReference type="RefSeq" id="WP_212703750.1">
    <property type="nucleotide sequence ID" value="NZ_CP073581.1"/>
</dbReference>
<dbReference type="CDD" id="cd12797">
    <property type="entry name" value="M23_peptidase"/>
    <property type="match status" value="1"/>
</dbReference>
<dbReference type="Pfam" id="PF01551">
    <property type="entry name" value="Peptidase_M23"/>
    <property type="match status" value="1"/>
</dbReference>
<dbReference type="InterPro" id="IPR016047">
    <property type="entry name" value="M23ase_b-sheet_dom"/>
</dbReference>
<dbReference type="Gene3D" id="2.70.70.10">
    <property type="entry name" value="Glucose Permease (Domain IIA)"/>
    <property type="match status" value="1"/>
</dbReference>
<proteinExistence type="predicted"/>
<dbReference type="InterPro" id="IPR050570">
    <property type="entry name" value="Cell_wall_metabolism_enzyme"/>
</dbReference>
<dbReference type="Proteomes" id="UP000683291">
    <property type="component" value="Chromosome 1"/>
</dbReference>
<gene>
    <name evidence="3" type="ORF">KDD17_11295</name>
</gene>